<evidence type="ECO:0000313" key="3">
    <source>
        <dbReference type="EMBL" id="MCA1855165.1"/>
    </source>
</evidence>
<dbReference type="InterPro" id="IPR011990">
    <property type="entry name" value="TPR-like_helical_dom_sf"/>
</dbReference>
<feature type="region of interest" description="Disordered" evidence="1">
    <location>
        <begin position="34"/>
        <end position="78"/>
    </location>
</feature>
<comment type="caution">
    <text evidence="3">The sequence shown here is derived from an EMBL/GenBank/DDBJ whole genome shotgun (WGS) entry which is preliminary data.</text>
</comment>
<keyword evidence="2" id="KW-0732">Signal</keyword>
<proteinExistence type="predicted"/>
<evidence type="ECO:0000256" key="2">
    <source>
        <dbReference type="SAM" id="SignalP"/>
    </source>
</evidence>
<organism evidence="3 4">
    <name type="scientific">Massilia hydrophila</name>
    <dbReference type="NCBI Taxonomy" id="3044279"/>
    <lineage>
        <taxon>Bacteria</taxon>
        <taxon>Pseudomonadati</taxon>
        <taxon>Pseudomonadota</taxon>
        <taxon>Betaproteobacteria</taxon>
        <taxon>Burkholderiales</taxon>
        <taxon>Oxalobacteraceae</taxon>
        <taxon>Telluria group</taxon>
        <taxon>Massilia</taxon>
    </lineage>
</organism>
<evidence type="ECO:0000256" key="1">
    <source>
        <dbReference type="SAM" id="MobiDB-lite"/>
    </source>
</evidence>
<name>A0ABS7Y646_9BURK</name>
<dbReference type="SUPFAM" id="SSF48452">
    <property type="entry name" value="TPR-like"/>
    <property type="match status" value="1"/>
</dbReference>
<keyword evidence="3" id="KW-0449">Lipoprotein</keyword>
<evidence type="ECO:0000313" key="4">
    <source>
        <dbReference type="Proteomes" id="UP001198602"/>
    </source>
</evidence>
<reference evidence="3 4" key="1">
    <citation type="submission" date="2021-07" db="EMBL/GenBank/DDBJ databases">
        <title>Characterization of Violacein-producing bacteria and related species.</title>
        <authorList>
            <person name="Wilson H.S."/>
            <person name="De Leon M.E."/>
        </authorList>
    </citation>
    <scope>NUCLEOTIDE SEQUENCE [LARGE SCALE GENOMIC DNA]</scope>
    <source>
        <strain evidence="3 4">HSC-2F05</strain>
    </source>
</reference>
<sequence>MNAPATSFIARAGLLGAALLLGGCAQLGAPFAGTASEPETARPHPRAEDVARRSERSRPVPRSERKERQERPTPERDEAALREGIALYHEGEFDAAIRRLNAVDLNSGPVRRRVSALKYMAFSYCVTERPAPCRQAFERALRLDPAFELAAGEEGHPQWGPVFAKAQQSAVREGTREASR</sequence>
<feature type="signal peptide" evidence="2">
    <location>
        <begin position="1"/>
        <end position="28"/>
    </location>
</feature>
<gene>
    <name evidence="3" type="ORF">LE190_04380</name>
</gene>
<dbReference type="Proteomes" id="UP001198602">
    <property type="component" value="Unassembled WGS sequence"/>
</dbReference>
<dbReference type="Gene3D" id="1.25.40.10">
    <property type="entry name" value="Tetratricopeptide repeat domain"/>
    <property type="match status" value="1"/>
</dbReference>
<dbReference type="RefSeq" id="WP_225237546.1">
    <property type="nucleotide sequence ID" value="NZ_JAHYBX010000001.1"/>
</dbReference>
<feature type="chain" id="PRO_5047134377" evidence="2">
    <location>
        <begin position="29"/>
        <end position="180"/>
    </location>
</feature>
<feature type="compositionally biased region" description="Basic and acidic residues" evidence="1">
    <location>
        <begin position="39"/>
        <end position="78"/>
    </location>
</feature>
<dbReference type="NCBIfam" id="NF038027">
    <property type="entry name" value="TssQ_fam"/>
    <property type="match status" value="1"/>
</dbReference>
<keyword evidence="4" id="KW-1185">Reference proteome</keyword>
<protein>
    <submittedName>
        <fullName evidence="3">TssQ family T6SS-associated lipoprotein</fullName>
    </submittedName>
</protein>
<accession>A0ABS7Y646</accession>
<dbReference type="InterPro" id="IPR047780">
    <property type="entry name" value="TssQ-like"/>
</dbReference>
<dbReference type="EMBL" id="JAHYBX010000001">
    <property type="protein sequence ID" value="MCA1855165.1"/>
    <property type="molecule type" value="Genomic_DNA"/>
</dbReference>